<sequence>MWSEILLEWINCLDVLGSNIKDLKELDDGKVYKKLIELFSWEGVKNISEADNVICKFIQDEYPEYECDDKDLEAKEHVYTASLFLLRASQESLFQNSMCNNLQHETQVKIKAFLESIIPYGKIIKKETLKNVIAKVEDGLRICLTPKSKTLTEFFTSPTMRSVESHKLLTTKNRELRILRSELEVERLEKIDLQDDLKIHQSKIQSLQEKLKEKIAEIKALKEESLRVQTPQSCKKSKNAINSERHYRKEIDRLEDQLGEKQCEIHNLETDNETLRKKLACVKQQCGCYKEKIENYERILENMEHQMEMKDRELANLRMTNDELRGHLKGAVADQSFEIDGVVPFDTLSTSFNCSETMSTVIEIQLREAKEESSLLRTQLEASNKQLESTAEMYKNATKMLEEKTQMLHSTEVKLDETVNNLNKKIDSLEKKENSLTIKNQNLEALCASQKESLLHAEQSKAVLTDEINTLKGRIKDLEKSVSDENVNNAILNNEMAQVKSQVNENLKCIEALTEQNNLYKTCIDLYSKNLREIVLDYFETDCSENLNDSTVDGLIERVQTILCNFDRKYNSIQMELKSKNNAIDEANLRVATFQSRVSHLEEKDEQNIAKIKKLQETVTNSTTRVDELDSIIKKNSEEISHLRQVELRKEDLEKDMDKYKQEINRKNALIQTSEKHIKALKKNIDTFRAEFFSMRENILNQINEQQKYNDKKDKSILNTCKILYASCTEEQLSKEKLKIELADNEKELEVSRSLNVALQNELRGNREIISSMETKLTIAEEKLAKVKKMEEILEEQRDQLKSENEKILLDLNDANVKLEEAKQEAHSASDELKIEDEKICGLIEEIANLKLEIEREKQLRAGWESKTRDFIKKLETKLLEKQIRLDQLDVVVKLKQETLELVQDKYNKLSKESIVSEMKMKEVITNLQEVRSNQDAVLKTQEEALKERCLQLEQLQKEYDETKAMHEKQLRELHDKYKSKVDEIKQNMKAAYNEQIRKLNKDQEQSVQERLESLQKKMELQYRKQADELNKYKAHVTDMSSRYWNIGEKLLSEQQEKEKLQKELAEWKAKCRCLDRRILSSIENKISKYEQKGEGPDELLQKITTIQEQSTYERRYSIRSIQAMGNAFNAEDEEGEVPDNIYLADMRDGNSTFDKDRLSILKRRNALCKPHLKSSYPAEMQFHPLPFSEEEIKTGSADDVFNDSLSQSLLPEQKVRKKDKTQSSYKKPGPPTPAKNGGRLSLQSNELKSPNSITMRDRNKDRITTTPGRLRSLFTSSRRQNETIIITPKSRRSSIFRKCRNINDR</sequence>
<evidence type="ECO:0000256" key="2">
    <source>
        <dbReference type="SAM" id="MobiDB-lite"/>
    </source>
</evidence>
<feature type="coiled-coil region" evidence="1">
    <location>
        <begin position="728"/>
        <end position="913"/>
    </location>
</feature>
<evidence type="ECO:0000313" key="3">
    <source>
        <dbReference type="Proteomes" id="UP000694925"/>
    </source>
</evidence>
<proteinExistence type="predicted"/>
<keyword evidence="1" id="KW-0175">Coiled coil</keyword>
<dbReference type="CTD" id="44839"/>
<feature type="coiled-coil region" evidence="1">
    <location>
        <begin position="570"/>
        <end position="604"/>
    </location>
</feature>
<feature type="coiled-coil region" evidence="1">
    <location>
        <begin position="1051"/>
        <end position="1078"/>
    </location>
</feature>
<accession>A0AAJ7J275</accession>
<keyword evidence="3" id="KW-1185">Reference proteome</keyword>
<organism evidence="3 4">
    <name type="scientific">Ceratina calcarata</name>
    <dbReference type="NCBI Taxonomy" id="156304"/>
    <lineage>
        <taxon>Eukaryota</taxon>
        <taxon>Metazoa</taxon>
        <taxon>Ecdysozoa</taxon>
        <taxon>Arthropoda</taxon>
        <taxon>Hexapoda</taxon>
        <taxon>Insecta</taxon>
        <taxon>Pterygota</taxon>
        <taxon>Neoptera</taxon>
        <taxon>Endopterygota</taxon>
        <taxon>Hymenoptera</taxon>
        <taxon>Apocrita</taxon>
        <taxon>Aculeata</taxon>
        <taxon>Apoidea</taxon>
        <taxon>Anthophila</taxon>
        <taxon>Apidae</taxon>
        <taxon>Ceratina</taxon>
        <taxon>Zadontomerus</taxon>
    </lineage>
</organism>
<dbReference type="GeneID" id="108626723"/>
<evidence type="ECO:0000256" key="1">
    <source>
        <dbReference type="SAM" id="Coils"/>
    </source>
</evidence>
<feature type="coiled-coil region" evidence="1">
    <location>
        <begin position="176"/>
        <end position="320"/>
    </location>
</feature>
<gene>
    <name evidence="4" type="primary">LOC108626723</name>
</gene>
<feature type="coiled-coil region" evidence="1">
    <location>
        <begin position="636"/>
        <end position="691"/>
    </location>
</feature>
<feature type="region of interest" description="Disordered" evidence="2">
    <location>
        <begin position="1207"/>
        <end position="1270"/>
    </location>
</feature>
<protein>
    <submittedName>
        <fullName evidence="4">Myosin-7-like</fullName>
    </submittedName>
</protein>
<dbReference type="Proteomes" id="UP000694925">
    <property type="component" value="Unplaced"/>
</dbReference>
<dbReference type="SUPFAM" id="SSF57997">
    <property type="entry name" value="Tropomyosin"/>
    <property type="match status" value="1"/>
</dbReference>
<evidence type="ECO:0000313" key="4">
    <source>
        <dbReference type="RefSeq" id="XP_017883040.2"/>
    </source>
</evidence>
<dbReference type="KEGG" id="ccal:108626723"/>
<feature type="coiled-coil region" evidence="1">
    <location>
        <begin position="366"/>
        <end position="495"/>
    </location>
</feature>
<dbReference type="RefSeq" id="XP_017883040.2">
    <property type="nucleotide sequence ID" value="XM_018027551.2"/>
</dbReference>
<feature type="coiled-coil region" evidence="1">
    <location>
        <begin position="939"/>
        <end position="1025"/>
    </location>
</feature>
<dbReference type="Gene3D" id="1.10.287.1490">
    <property type="match status" value="1"/>
</dbReference>
<name>A0AAJ7J275_9HYME</name>
<reference evidence="4" key="1">
    <citation type="submission" date="2025-08" db="UniProtKB">
        <authorList>
            <consortium name="RefSeq"/>
        </authorList>
    </citation>
    <scope>IDENTIFICATION</scope>
    <source>
        <tissue evidence="4">Whole body</tissue>
    </source>
</reference>
<feature type="compositionally biased region" description="Polar residues" evidence="2">
    <location>
        <begin position="1242"/>
        <end position="1255"/>
    </location>
</feature>